<dbReference type="AlphaFoldDB" id="A0A0E9W8V7"/>
<reference evidence="1" key="2">
    <citation type="journal article" date="2015" name="Fish Shellfish Immunol.">
        <title>Early steps in the European eel (Anguilla anguilla)-Vibrio vulnificus interaction in the gills: Role of the RtxA13 toxin.</title>
        <authorList>
            <person name="Callol A."/>
            <person name="Pajuelo D."/>
            <person name="Ebbesson L."/>
            <person name="Teles M."/>
            <person name="MacKenzie S."/>
            <person name="Amaro C."/>
        </authorList>
    </citation>
    <scope>NUCLEOTIDE SEQUENCE</scope>
</reference>
<proteinExistence type="predicted"/>
<evidence type="ECO:0000313" key="1">
    <source>
        <dbReference type="EMBL" id="JAH86726.1"/>
    </source>
</evidence>
<dbReference type="EMBL" id="GBXM01021851">
    <property type="protein sequence ID" value="JAH86726.1"/>
    <property type="molecule type" value="Transcribed_RNA"/>
</dbReference>
<accession>A0A0E9W8V7</accession>
<protein>
    <submittedName>
        <fullName evidence="1">Uncharacterized protein</fullName>
    </submittedName>
</protein>
<name>A0A0E9W8V7_ANGAN</name>
<reference evidence="1" key="1">
    <citation type="submission" date="2014-11" db="EMBL/GenBank/DDBJ databases">
        <authorList>
            <person name="Amaro Gonzalez C."/>
        </authorList>
    </citation>
    <scope>NUCLEOTIDE SEQUENCE</scope>
</reference>
<organism evidence="1">
    <name type="scientific">Anguilla anguilla</name>
    <name type="common">European freshwater eel</name>
    <name type="synonym">Muraena anguilla</name>
    <dbReference type="NCBI Taxonomy" id="7936"/>
    <lineage>
        <taxon>Eukaryota</taxon>
        <taxon>Metazoa</taxon>
        <taxon>Chordata</taxon>
        <taxon>Craniata</taxon>
        <taxon>Vertebrata</taxon>
        <taxon>Euteleostomi</taxon>
        <taxon>Actinopterygii</taxon>
        <taxon>Neopterygii</taxon>
        <taxon>Teleostei</taxon>
        <taxon>Anguilliformes</taxon>
        <taxon>Anguillidae</taxon>
        <taxon>Anguilla</taxon>
    </lineage>
</organism>
<sequence>MFERIRESDSCYLLRSDTGSFAGVIMERCQGGRMLNFSQHGLACVYHMRPL</sequence>